<feature type="region of interest" description="Disordered" evidence="1">
    <location>
        <begin position="23"/>
        <end position="51"/>
    </location>
</feature>
<reference evidence="3 4" key="1">
    <citation type="submission" date="2023-12" db="EMBL/GenBank/DDBJ databases">
        <title>Genome sequencing and assembly of bacterial species from a model synthetic community.</title>
        <authorList>
            <person name="Hogle S.L."/>
        </authorList>
    </citation>
    <scope>NUCLEOTIDE SEQUENCE [LARGE SCALE GENOMIC DNA]</scope>
    <source>
        <strain evidence="3 4">HAMBI_3031</strain>
    </source>
</reference>
<evidence type="ECO:0000256" key="1">
    <source>
        <dbReference type="SAM" id="MobiDB-lite"/>
    </source>
</evidence>
<dbReference type="RefSeq" id="WP_114791542.1">
    <property type="nucleotide sequence ID" value="NZ_CP139960.1"/>
</dbReference>
<dbReference type="EMBL" id="CP139960">
    <property type="protein sequence ID" value="WQD37680.1"/>
    <property type="molecule type" value="Genomic_DNA"/>
</dbReference>
<name>A0ABZ0W6C9_9BACT</name>
<keyword evidence="4" id="KW-1185">Reference proteome</keyword>
<feature type="chain" id="PRO_5045112641" evidence="2">
    <location>
        <begin position="24"/>
        <end position="100"/>
    </location>
</feature>
<evidence type="ECO:0000256" key="2">
    <source>
        <dbReference type="SAM" id="SignalP"/>
    </source>
</evidence>
<keyword evidence="2" id="KW-0732">Signal</keyword>
<gene>
    <name evidence="3" type="ORF">U0035_18575</name>
</gene>
<dbReference type="Proteomes" id="UP001325680">
    <property type="component" value="Chromosome"/>
</dbReference>
<feature type="signal peptide" evidence="2">
    <location>
        <begin position="1"/>
        <end position="23"/>
    </location>
</feature>
<proteinExistence type="predicted"/>
<organism evidence="3 4">
    <name type="scientific">Niabella yanshanensis</name>
    <dbReference type="NCBI Taxonomy" id="577386"/>
    <lineage>
        <taxon>Bacteria</taxon>
        <taxon>Pseudomonadati</taxon>
        <taxon>Bacteroidota</taxon>
        <taxon>Chitinophagia</taxon>
        <taxon>Chitinophagales</taxon>
        <taxon>Chitinophagaceae</taxon>
        <taxon>Niabella</taxon>
    </lineage>
</organism>
<evidence type="ECO:0000313" key="4">
    <source>
        <dbReference type="Proteomes" id="UP001325680"/>
    </source>
</evidence>
<protein>
    <submittedName>
        <fullName evidence="3">Uncharacterized protein</fullName>
    </submittedName>
</protein>
<feature type="compositionally biased region" description="Low complexity" evidence="1">
    <location>
        <begin position="25"/>
        <end position="51"/>
    </location>
</feature>
<accession>A0ABZ0W6C9</accession>
<sequence>MKKIATKFVLVAASTFILGTAMAQTDTTKTPVPDTTETPTPTDTTSVPTDTTTISKTNIEQAASLTSAIGRYVNTFYAATNKELLNAKQYDLKTEEENEA</sequence>
<evidence type="ECO:0000313" key="3">
    <source>
        <dbReference type="EMBL" id="WQD37680.1"/>
    </source>
</evidence>